<protein>
    <submittedName>
        <fullName evidence="2">DUF3311 domain-containing protein</fullName>
    </submittedName>
</protein>
<keyword evidence="1" id="KW-0472">Membrane</keyword>
<evidence type="ECO:0000313" key="2">
    <source>
        <dbReference type="EMBL" id="MBG0562481.1"/>
    </source>
</evidence>
<dbReference type="Pfam" id="PF11755">
    <property type="entry name" value="DUF3311"/>
    <property type="match status" value="1"/>
</dbReference>
<name>A0A931C9E8_9ACTN</name>
<accession>A0A931C9E8</accession>
<comment type="caution">
    <text evidence="2">The sequence shown here is derived from an EMBL/GenBank/DDBJ whole genome shotgun (WGS) entry which is preliminary data.</text>
</comment>
<dbReference type="InterPro" id="IPR021741">
    <property type="entry name" value="DUF3311"/>
</dbReference>
<dbReference type="EMBL" id="JADQTO010000005">
    <property type="protein sequence ID" value="MBG0562481.1"/>
    <property type="molecule type" value="Genomic_DNA"/>
</dbReference>
<reference evidence="2" key="1">
    <citation type="submission" date="2020-11" db="EMBL/GenBank/DDBJ databases">
        <title>Isolation and identification of active actinomycetes.</title>
        <authorList>
            <person name="Sun X."/>
        </authorList>
    </citation>
    <scope>NUCLEOTIDE SEQUENCE</scope>
    <source>
        <strain evidence="2">NEAU-A11</strain>
    </source>
</reference>
<keyword evidence="1" id="KW-1133">Transmembrane helix</keyword>
<evidence type="ECO:0000256" key="1">
    <source>
        <dbReference type="SAM" id="Phobius"/>
    </source>
</evidence>
<feature type="transmembrane region" description="Helical" evidence="1">
    <location>
        <begin position="40"/>
        <end position="62"/>
    </location>
</feature>
<keyword evidence="3" id="KW-1185">Reference proteome</keyword>
<proteinExistence type="predicted"/>
<dbReference type="Proteomes" id="UP000598146">
    <property type="component" value="Unassembled WGS sequence"/>
</dbReference>
<dbReference type="AlphaFoldDB" id="A0A931C9E8"/>
<organism evidence="2 3">
    <name type="scientific">Actinoplanes aureus</name>
    <dbReference type="NCBI Taxonomy" id="2792083"/>
    <lineage>
        <taxon>Bacteria</taxon>
        <taxon>Bacillati</taxon>
        <taxon>Actinomycetota</taxon>
        <taxon>Actinomycetes</taxon>
        <taxon>Micromonosporales</taxon>
        <taxon>Micromonosporaceae</taxon>
        <taxon>Actinoplanes</taxon>
    </lineage>
</organism>
<sequence>MAPRAPRSRHWQWLLILPAVAPLLTPFANRIEPVLLGVPFFFWYQFACALFAIVVISAVHLATRDGGHD</sequence>
<gene>
    <name evidence="2" type="ORF">I4J89_13530</name>
</gene>
<dbReference type="RefSeq" id="WP_196414252.1">
    <property type="nucleotide sequence ID" value="NZ_JADQTO010000005.1"/>
</dbReference>
<keyword evidence="1" id="KW-0812">Transmembrane</keyword>
<evidence type="ECO:0000313" key="3">
    <source>
        <dbReference type="Proteomes" id="UP000598146"/>
    </source>
</evidence>